<reference evidence="1 2" key="1">
    <citation type="journal article" date="2011" name="Stand. Genomic Sci.">
        <title>Complete genome sequence of Allochromatium vinosum DSM 180(T).</title>
        <authorList>
            <person name="Weissgerber T."/>
            <person name="Zigann R."/>
            <person name="Bruce D."/>
            <person name="Chang Y.J."/>
            <person name="Detter J.C."/>
            <person name="Han C."/>
            <person name="Hauser L."/>
            <person name="Jeffries C.D."/>
            <person name="Land M."/>
            <person name="Munk A.C."/>
            <person name="Tapia R."/>
            <person name="Dahl C."/>
        </authorList>
    </citation>
    <scope>NUCLEOTIDE SEQUENCE [LARGE SCALE GENOMIC DNA]</scope>
    <source>
        <strain evidence="2">ATCC 17899 / DSM 180 / NBRC 103801 / NCIMB 10441 / D</strain>
        <plasmid evidence="2">Plasmid pALVIN01</plasmid>
    </source>
</reference>
<protein>
    <submittedName>
        <fullName evidence="1">Uncharacterized protein</fullName>
    </submittedName>
</protein>
<dbReference type="HOGENOM" id="CLU_1700543_0_0_6"/>
<dbReference type="Proteomes" id="UP000001441">
    <property type="component" value="Plasmid pALVIN01"/>
</dbReference>
<evidence type="ECO:0000313" key="2">
    <source>
        <dbReference type="Proteomes" id="UP000001441"/>
    </source>
</evidence>
<name>D3RWB2_ALLVD</name>
<evidence type="ECO:0000313" key="1">
    <source>
        <dbReference type="EMBL" id="ADC64124.1"/>
    </source>
</evidence>
<sequence>MRDRYERRPPGSAGRAAGLALLMALAPTIGTADVAGEALLKLSGLEGWWRFAEQKDGCADEDNQARVAVGRWSWDESTDDMVFGKVAEQQIGFYESSCELSHGQTVGATLIFDAACSGEGETWTDRAVFELNAPDRVTLSFASGGKHDLVRCPR</sequence>
<dbReference type="KEGG" id="alv:Alvin_3232"/>
<dbReference type="EMBL" id="CP001897">
    <property type="protein sequence ID" value="ADC64124.1"/>
    <property type="molecule type" value="Genomic_DNA"/>
</dbReference>
<geneLocation type="plasmid" evidence="1 2">
    <name>pALVIN01</name>
</geneLocation>
<organism evidence="1 2">
    <name type="scientific">Allochromatium vinosum (strain ATCC 17899 / DSM 180 / NBRC 103801 / NCIMB 10441 / D)</name>
    <name type="common">Chromatium vinosum</name>
    <dbReference type="NCBI Taxonomy" id="572477"/>
    <lineage>
        <taxon>Bacteria</taxon>
        <taxon>Pseudomonadati</taxon>
        <taxon>Pseudomonadota</taxon>
        <taxon>Gammaproteobacteria</taxon>
        <taxon>Chromatiales</taxon>
        <taxon>Chromatiaceae</taxon>
        <taxon>Allochromatium</taxon>
    </lineage>
</organism>
<accession>D3RWB2</accession>
<keyword evidence="2" id="KW-1185">Reference proteome</keyword>
<keyword evidence="1" id="KW-0614">Plasmid</keyword>
<proteinExistence type="predicted"/>
<dbReference type="AlphaFoldDB" id="D3RWB2"/>
<gene>
    <name evidence="1" type="ordered locus">Alvin_3232</name>
</gene>